<evidence type="ECO:0000313" key="11">
    <source>
        <dbReference type="WBParaSite" id="TCLT_0000153401-mRNA-1"/>
    </source>
</evidence>
<dbReference type="Pfam" id="PF07744">
    <property type="entry name" value="SPOC"/>
    <property type="match status" value="1"/>
</dbReference>
<evidence type="ECO:0000313" key="10">
    <source>
        <dbReference type="Proteomes" id="UP000276776"/>
    </source>
</evidence>
<dbReference type="PROSITE" id="PS50917">
    <property type="entry name" value="SPOC"/>
    <property type="match status" value="1"/>
</dbReference>
<evidence type="ECO:0000256" key="6">
    <source>
        <dbReference type="ARBA" id="ARBA00023242"/>
    </source>
</evidence>
<keyword evidence="3" id="KW-0805">Transcription regulation</keyword>
<dbReference type="GO" id="GO:0005634">
    <property type="term" value="C:nucleus"/>
    <property type="evidence" value="ECO:0007669"/>
    <property type="project" value="UniProtKB-SubCell"/>
</dbReference>
<keyword evidence="10" id="KW-1185">Reference proteome</keyword>
<feature type="region of interest" description="Disordered" evidence="7">
    <location>
        <begin position="1"/>
        <end position="30"/>
    </location>
</feature>
<keyword evidence="5" id="KW-0804">Transcription</keyword>
<feature type="region of interest" description="Disordered" evidence="7">
    <location>
        <begin position="251"/>
        <end position="305"/>
    </location>
</feature>
<feature type="compositionally biased region" description="Basic and acidic residues" evidence="7">
    <location>
        <begin position="195"/>
        <end position="217"/>
    </location>
</feature>
<gene>
    <name evidence="9" type="ORF">TCLT_LOCUS1535</name>
</gene>
<feature type="compositionally biased region" description="Basic and acidic residues" evidence="7">
    <location>
        <begin position="780"/>
        <end position="789"/>
    </location>
</feature>
<keyword evidence="4" id="KW-0175">Coiled coil</keyword>
<dbReference type="EMBL" id="UYYF01000205">
    <property type="protein sequence ID" value="VDM97030.1"/>
    <property type="molecule type" value="Genomic_DNA"/>
</dbReference>
<sequence length="1687" mass="186336">MSSLSLDDVFGTYSTDEESTKPRGSILPSLYKEKDKKDEIVKKNVKKTEELCKEKVDDNKSSNLKKERNKKLGGSDGESATDEKKKTARKVEKCRSKQIEKNEKKIVTKKRSDKGNETSRSSVDASIDLSEKKKQKTIWKKIFQEKSLVEISMFQEDEKKMAKRKSSAVSERKKKIKRTGVDEVFEKKLAKKLRREQEGKREEQRKDAAEVGVKEEPIQSDGELPKVGMTVCANRDTVSTSEFVAAKDEITEGIEKQEVAQNHGSCGMKDARKRILEVESSKEIKRSKEASKSPKANSPQADPVLRHDSEAAGNFSVEENPQKEFSQENDLADVLGSESMENDLLPCITKDTVNVPESLKVAADSSSLGMEITCVLEEHEPNSASHLRHSIVKEQLLGELYHPENPVKQGLVEPKLESDEITVDANLTALKQPFPEEAYGDLNQRNEQQLGKFDGELGKGNIGRNITRRCSTSTNSSSISDSSHSSVLSSISSAIQETYLENDSEEKKLQQIPESEQVEVPFNRASDGNRCTTRSGFMEQTEEVKVHMEKMQCPVPQVTFMPSSKAEYSGASIVHSSSMVQRQSETFVDSDKSILENVNDAESNESFELIDEGRVGDIGLLPDQDVDSDIGSSGRDHFQKSDHEGEQQVNQEPAMEVDDDGSECIDAVQMQDDVHDVQETEYAVQSIVLDDSRSQHSGEDSNAVIDYLSEGDSGTNSRHESVGNAAALMNVNSNLSIHQHVGAQDNEDAVEEGDIMQKSATDTELQDAEPEGSETVKTNLDIDDKPSDSHLDEVIDDVVAGGYMEVDAEQLMRINSKKAKEEAVLRAAAASSQQSAAPKVGSVPVFSAAAADSSQAAHNYQNALRGHSMHVTQQQQSLPPPQPQQPPPQQQHHQYGIASSYQIQHSQVPQQMQLQQSLLPQQQTQQSILHGSHVVVQQQQHMSQSVVQSQQQRHMGQAIVQQQHMGQSVVQPHINQSIVQQQQQQSNRLTSYQHSQPQMMKIPDTSYQFQPQQHLPPIEQPVQGTSAITLQQQQSTHLLQSKSIGISNLSSYYQGRNVAQQTNCTSFAPSQISLQQQQHLLVPQQPSDSIQNIMGSINVSSAHAVPQQSEMHQVVQTVPLQQQTTHLVSQSRLQQQQQQTQQQSVNYGLSTPVVTATCNASVTTAQTVASAGAASQQQLDLSKQIGLSTPSFQASVTTSSPYDLYSNLSKKSTTVASQQQVFAFLLLKMHMIQQQQLKVSPVVRLNSSSTMSSSLVGHSGPSASTTVATNAQISRPNSSSIASHQSNRVMQQQQQQLSPSHQAVAFAIGLPGTTSPFTQMQQQYLQQMYRSTFLNTFQGIYIFQFSIDQILRAYNGGNVATAAGPYGASGYSSTPNSSAAAAAAAAAATVLPSTLRQDTQRQRQQHITDLHQQQQQQQQQQQYLASSLYQQPSPTTTLCSPQQANIAAQQLNSLYGAVTATFPIPCESPLLITSQITSQPGMYHAELSQRQQDIKQPVKQKLPHQQVKTYAGLSGVSVMSRYPVMWQGIIALKTNETRVQMHKVGGNAEMCKRSLDQFTTTSNHMPLIRINQRMRMEASQLESVQCKMMDEHSYIALICLSCGPSKEDIKSQSEILKERFVDYLESKQAAGICNVGNEQNPAPSTIVHIFPPCDFASIFLQRNSPDLLEIFRQQKASYLFVVITSAN</sequence>
<dbReference type="Proteomes" id="UP000276776">
    <property type="component" value="Unassembled WGS sequence"/>
</dbReference>
<dbReference type="InterPro" id="IPR010912">
    <property type="entry name" value="SPOC_met"/>
</dbReference>
<evidence type="ECO:0000256" key="1">
    <source>
        <dbReference type="ARBA" id="ARBA00004123"/>
    </source>
</evidence>
<reference evidence="9 10" key="2">
    <citation type="submission" date="2018-11" db="EMBL/GenBank/DDBJ databases">
        <authorList>
            <consortium name="Pathogen Informatics"/>
        </authorList>
    </citation>
    <scope>NUCLEOTIDE SEQUENCE [LARGE SCALE GENOMIC DNA]</scope>
</reference>
<dbReference type="GO" id="GO:0003723">
    <property type="term" value="F:RNA binding"/>
    <property type="evidence" value="ECO:0007669"/>
    <property type="project" value="UniProtKB-KW"/>
</dbReference>
<dbReference type="SUPFAM" id="SSF100939">
    <property type="entry name" value="SPOC domain-like"/>
    <property type="match status" value="1"/>
</dbReference>
<evidence type="ECO:0000313" key="9">
    <source>
        <dbReference type="EMBL" id="VDM97030.1"/>
    </source>
</evidence>
<dbReference type="FunFam" id="2.40.290.10:FF:000002">
    <property type="entry name" value="Spen family transcriptional repressor"/>
    <property type="match status" value="1"/>
</dbReference>
<feature type="region of interest" description="Disordered" evidence="7">
    <location>
        <begin position="625"/>
        <end position="652"/>
    </location>
</feature>
<evidence type="ECO:0000256" key="2">
    <source>
        <dbReference type="ARBA" id="ARBA00022884"/>
    </source>
</evidence>
<name>A0A0N5CMZ3_THECL</name>
<feature type="domain" description="SPOC" evidence="8">
    <location>
        <begin position="1515"/>
        <end position="1685"/>
    </location>
</feature>
<reference evidence="11" key="1">
    <citation type="submission" date="2017-02" db="UniProtKB">
        <authorList>
            <consortium name="WormBaseParasite"/>
        </authorList>
    </citation>
    <scope>IDENTIFICATION</scope>
</reference>
<dbReference type="Gene3D" id="2.40.290.10">
    <property type="match status" value="1"/>
</dbReference>
<feature type="compositionally biased region" description="Basic and acidic residues" evidence="7">
    <location>
        <begin position="81"/>
        <end position="106"/>
    </location>
</feature>
<feature type="region of interest" description="Disordered" evidence="7">
    <location>
        <begin position="193"/>
        <end position="227"/>
    </location>
</feature>
<feature type="compositionally biased region" description="Basic and acidic residues" evidence="7">
    <location>
        <begin position="269"/>
        <end position="292"/>
    </location>
</feature>
<evidence type="ECO:0000256" key="4">
    <source>
        <dbReference type="ARBA" id="ARBA00023054"/>
    </source>
</evidence>
<feature type="region of interest" description="Disordered" evidence="7">
    <location>
        <begin position="867"/>
        <end position="896"/>
    </location>
</feature>
<dbReference type="InterPro" id="IPR016194">
    <property type="entry name" value="SPOC-like_C_dom_sf"/>
</dbReference>
<protein>
    <submittedName>
        <fullName evidence="11">SPOC domain-containing protein</fullName>
    </submittedName>
</protein>
<feature type="region of interest" description="Disordered" evidence="7">
    <location>
        <begin position="51"/>
        <end position="133"/>
    </location>
</feature>
<dbReference type="CDD" id="cd21543">
    <property type="entry name" value="SPOC_SHARP"/>
    <property type="match status" value="1"/>
</dbReference>
<evidence type="ECO:0000256" key="3">
    <source>
        <dbReference type="ARBA" id="ARBA00023015"/>
    </source>
</evidence>
<keyword evidence="6" id="KW-0539">Nucleus</keyword>
<accession>A0A0N5CMZ3</accession>
<evidence type="ECO:0000259" key="8">
    <source>
        <dbReference type="PROSITE" id="PS50917"/>
    </source>
</evidence>
<dbReference type="OMA" id="TERTEMG"/>
<dbReference type="InterPro" id="IPR012921">
    <property type="entry name" value="SPOC_C"/>
</dbReference>
<feature type="compositionally biased region" description="Pro residues" evidence="7">
    <location>
        <begin position="878"/>
        <end position="889"/>
    </location>
</feature>
<evidence type="ECO:0000256" key="5">
    <source>
        <dbReference type="ARBA" id="ARBA00023163"/>
    </source>
</evidence>
<feature type="region of interest" description="Disordered" evidence="7">
    <location>
        <begin position="760"/>
        <end position="789"/>
    </location>
</feature>
<comment type="subcellular location">
    <subcellularLocation>
        <location evidence="1">Nucleus</location>
    </subcellularLocation>
</comment>
<evidence type="ECO:0000256" key="7">
    <source>
        <dbReference type="SAM" id="MobiDB-lite"/>
    </source>
</evidence>
<organism evidence="11">
    <name type="scientific">Thelazia callipaeda</name>
    <name type="common">Oriental eyeworm</name>
    <name type="synonym">Parasitic nematode</name>
    <dbReference type="NCBI Taxonomy" id="103827"/>
    <lineage>
        <taxon>Eukaryota</taxon>
        <taxon>Metazoa</taxon>
        <taxon>Ecdysozoa</taxon>
        <taxon>Nematoda</taxon>
        <taxon>Chromadorea</taxon>
        <taxon>Rhabditida</taxon>
        <taxon>Spirurina</taxon>
        <taxon>Spiruromorpha</taxon>
        <taxon>Thelazioidea</taxon>
        <taxon>Thelaziidae</taxon>
        <taxon>Thelazia</taxon>
    </lineage>
</organism>
<feature type="compositionally biased region" description="Basic and acidic residues" evidence="7">
    <location>
        <begin position="51"/>
        <end position="66"/>
    </location>
</feature>
<proteinExistence type="predicted"/>
<dbReference type="OrthoDB" id="6407164at2759"/>
<dbReference type="WBParaSite" id="TCLT_0000153401-mRNA-1">
    <property type="protein sequence ID" value="TCLT_0000153401-mRNA-1"/>
    <property type="gene ID" value="TCLT_0000153401"/>
</dbReference>
<dbReference type="STRING" id="103827.A0A0N5CMZ3"/>
<feature type="compositionally biased region" description="Basic and acidic residues" evidence="7">
    <location>
        <begin position="634"/>
        <end position="646"/>
    </location>
</feature>
<keyword evidence="2" id="KW-0694">RNA-binding</keyword>